<evidence type="ECO:0000259" key="2">
    <source>
        <dbReference type="PROSITE" id="PS50110"/>
    </source>
</evidence>
<proteinExistence type="predicted"/>
<comment type="caution">
    <text evidence="3">The sequence shown here is derived from an EMBL/GenBank/DDBJ whole genome shotgun (WGS) entry which is preliminary data.</text>
</comment>
<accession>A0A841N1I4</accession>
<dbReference type="AlphaFoldDB" id="A0A841N1I4"/>
<dbReference type="SUPFAM" id="SSF52172">
    <property type="entry name" value="CheY-like"/>
    <property type="match status" value="1"/>
</dbReference>
<dbReference type="PROSITE" id="PS50110">
    <property type="entry name" value="RESPONSE_REGULATORY"/>
    <property type="match status" value="1"/>
</dbReference>
<dbReference type="InterPro" id="IPR052893">
    <property type="entry name" value="TCS_response_regulator"/>
</dbReference>
<dbReference type="SMART" id="SM00448">
    <property type="entry name" value="REC"/>
    <property type="match status" value="1"/>
</dbReference>
<organism evidence="3 4">
    <name type="scientific">Algoriphagus iocasae</name>
    <dbReference type="NCBI Taxonomy" id="1836499"/>
    <lineage>
        <taxon>Bacteria</taxon>
        <taxon>Pseudomonadati</taxon>
        <taxon>Bacteroidota</taxon>
        <taxon>Cytophagia</taxon>
        <taxon>Cytophagales</taxon>
        <taxon>Cyclobacteriaceae</taxon>
        <taxon>Algoriphagus</taxon>
    </lineage>
</organism>
<dbReference type="Pfam" id="PF00072">
    <property type="entry name" value="Response_reg"/>
    <property type="match status" value="1"/>
</dbReference>
<evidence type="ECO:0000313" key="3">
    <source>
        <dbReference type="EMBL" id="MBB6328051.1"/>
    </source>
</evidence>
<dbReference type="CDD" id="cd17557">
    <property type="entry name" value="REC_Rcp-like"/>
    <property type="match status" value="1"/>
</dbReference>
<evidence type="ECO:0000313" key="4">
    <source>
        <dbReference type="Proteomes" id="UP000588604"/>
    </source>
</evidence>
<gene>
    <name evidence="3" type="ORF">FHS59_003694</name>
</gene>
<dbReference type="InterPro" id="IPR011006">
    <property type="entry name" value="CheY-like_superfamily"/>
</dbReference>
<evidence type="ECO:0000256" key="1">
    <source>
        <dbReference type="PROSITE-ProRule" id="PRU00169"/>
    </source>
</evidence>
<name>A0A841N1I4_9BACT</name>
<dbReference type="PANTHER" id="PTHR44520:SF2">
    <property type="entry name" value="RESPONSE REGULATOR RCP1"/>
    <property type="match status" value="1"/>
</dbReference>
<dbReference type="PANTHER" id="PTHR44520">
    <property type="entry name" value="RESPONSE REGULATOR RCP1-RELATED"/>
    <property type="match status" value="1"/>
</dbReference>
<dbReference type="GO" id="GO:0000160">
    <property type="term" value="P:phosphorelay signal transduction system"/>
    <property type="evidence" value="ECO:0007669"/>
    <property type="project" value="InterPro"/>
</dbReference>
<dbReference type="EMBL" id="JACIJO010000003">
    <property type="protein sequence ID" value="MBB6328051.1"/>
    <property type="molecule type" value="Genomic_DNA"/>
</dbReference>
<protein>
    <submittedName>
        <fullName evidence="3">CheY-like chemotaxis protein</fullName>
    </submittedName>
</protein>
<feature type="modified residue" description="4-aspartylphosphate" evidence="1">
    <location>
        <position position="67"/>
    </location>
</feature>
<keyword evidence="4" id="KW-1185">Reference proteome</keyword>
<dbReference type="Proteomes" id="UP000588604">
    <property type="component" value="Unassembled WGS sequence"/>
</dbReference>
<dbReference type="InterPro" id="IPR001789">
    <property type="entry name" value="Sig_transdc_resp-reg_receiver"/>
</dbReference>
<reference evidence="3 4" key="1">
    <citation type="submission" date="2020-08" db="EMBL/GenBank/DDBJ databases">
        <title>Genomic Encyclopedia of Type Strains, Phase IV (KMG-IV): sequencing the most valuable type-strain genomes for metagenomic binning, comparative biology and taxonomic classification.</title>
        <authorList>
            <person name="Goeker M."/>
        </authorList>
    </citation>
    <scope>NUCLEOTIDE SEQUENCE [LARGE SCALE GENOMIC DNA]</scope>
    <source>
        <strain evidence="3 4">DSM 102044</strain>
    </source>
</reference>
<dbReference type="Gene3D" id="3.40.50.2300">
    <property type="match status" value="1"/>
</dbReference>
<feature type="domain" description="Response regulatory" evidence="2">
    <location>
        <begin position="6"/>
        <end position="134"/>
    </location>
</feature>
<sequence>MKKPINILIAEDDEDDKLLIIKAFQRTLPKENVICVADGEALLQYLNRIAPFDQVESYPLPDIILLDLNMPRKDGRTALAEIKSHDNFKKIPVIIFTTSNHKDDIEVTYKMGSNSYITKPGSFEGLVKVAKEIENYWSKTVMLPV</sequence>
<keyword evidence="1" id="KW-0597">Phosphoprotein</keyword>